<dbReference type="Gene3D" id="1.20.120.450">
    <property type="entry name" value="dinb family like domain"/>
    <property type="match status" value="1"/>
</dbReference>
<dbReference type="RefSeq" id="WP_341724412.1">
    <property type="nucleotide sequence ID" value="NZ_JBBWWT010000001.1"/>
</dbReference>
<gene>
    <name evidence="1" type="ORF">AAD027_02420</name>
</gene>
<protein>
    <submittedName>
        <fullName evidence="1">DUF1993 domain-containing protein</fullName>
    </submittedName>
</protein>
<evidence type="ECO:0000313" key="2">
    <source>
        <dbReference type="Proteomes" id="UP001459204"/>
    </source>
</evidence>
<name>A0ABU9IYF4_9GAMM</name>
<dbReference type="PANTHER" id="PTHR36922">
    <property type="entry name" value="BLL2446 PROTEIN"/>
    <property type="match status" value="1"/>
</dbReference>
<dbReference type="SUPFAM" id="SSF109854">
    <property type="entry name" value="DinB/YfiT-like putative metalloenzymes"/>
    <property type="match status" value="1"/>
</dbReference>
<sequence length="197" mass="21880">MSDSSVILHDASVGALLGGLRTLRHLLDKAEECVAAGAITEARLLDARLAEDMDPFRRQIQHASDAAKACAMRLAGRSVPSLDDTESSLHELRERIGKTEEILRQVVPADLVGGEARTIKVNFRRRWVTFDGASYLVEFALPNFFFHVTTAYAILRHLGAKVGKLDYLIDVAHRRQQLLREGSTKDAPVGVVRPRKR</sequence>
<keyword evidence="2" id="KW-1185">Reference proteome</keyword>
<organism evidence="1 2">
    <name type="scientific">Pseudoxanthomonas putridarboris</name>
    <dbReference type="NCBI Taxonomy" id="752605"/>
    <lineage>
        <taxon>Bacteria</taxon>
        <taxon>Pseudomonadati</taxon>
        <taxon>Pseudomonadota</taxon>
        <taxon>Gammaproteobacteria</taxon>
        <taxon>Lysobacterales</taxon>
        <taxon>Lysobacteraceae</taxon>
        <taxon>Pseudoxanthomonas</taxon>
    </lineage>
</organism>
<dbReference type="PANTHER" id="PTHR36922:SF1">
    <property type="entry name" value="DUF1993 DOMAIN-CONTAINING PROTEIN"/>
    <property type="match status" value="1"/>
</dbReference>
<evidence type="ECO:0000313" key="1">
    <source>
        <dbReference type="EMBL" id="MEL1263221.1"/>
    </source>
</evidence>
<dbReference type="Pfam" id="PF09351">
    <property type="entry name" value="DUF1993"/>
    <property type="match status" value="1"/>
</dbReference>
<accession>A0ABU9IYF4</accession>
<dbReference type="InterPro" id="IPR018531">
    <property type="entry name" value="DUF1993"/>
</dbReference>
<reference evidence="1 2" key="1">
    <citation type="submission" date="2024-04" db="EMBL/GenBank/DDBJ databases">
        <title>Draft genome sequence of Pseudoxanthomonas putridarboris WD12.</title>
        <authorList>
            <person name="Oh J."/>
        </authorList>
    </citation>
    <scope>NUCLEOTIDE SEQUENCE [LARGE SCALE GENOMIC DNA]</scope>
    <source>
        <strain evidence="1 2">WD12</strain>
    </source>
</reference>
<dbReference type="EMBL" id="JBBWWT010000001">
    <property type="protein sequence ID" value="MEL1263221.1"/>
    <property type="molecule type" value="Genomic_DNA"/>
</dbReference>
<proteinExistence type="predicted"/>
<dbReference type="InterPro" id="IPR034660">
    <property type="entry name" value="DinB/YfiT-like"/>
</dbReference>
<dbReference type="Proteomes" id="UP001459204">
    <property type="component" value="Unassembled WGS sequence"/>
</dbReference>
<comment type="caution">
    <text evidence="1">The sequence shown here is derived from an EMBL/GenBank/DDBJ whole genome shotgun (WGS) entry which is preliminary data.</text>
</comment>